<dbReference type="Proteomes" id="UP000192596">
    <property type="component" value="Unassembled WGS sequence"/>
</dbReference>
<dbReference type="SUPFAM" id="SSF52343">
    <property type="entry name" value="Ferredoxin reductase-like, C-terminal NADP-linked domain"/>
    <property type="match status" value="1"/>
</dbReference>
<comment type="caution">
    <text evidence="16">The sequence shown here is derived from an EMBL/GenBank/DDBJ whole genome shotgun (WGS) entry which is preliminary data.</text>
</comment>
<evidence type="ECO:0000256" key="14">
    <source>
        <dbReference type="SAM" id="Phobius"/>
    </source>
</evidence>
<feature type="transmembrane region" description="Helical" evidence="14">
    <location>
        <begin position="187"/>
        <end position="205"/>
    </location>
</feature>
<keyword evidence="11 14" id="KW-0472">Membrane</keyword>
<feature type="transmembrane region" description="Helical" evidence="14">
    <location>
        <begin position="27"/>
        <end position="46"/>
    </location>
</feature>
<evidence type="ECO:0000256" key="11">
    <source>
        <dbReference type="ARBA" id="ARBA00023136"/>
    </source>
</evidence>
<gene>
    <name evidence="16" type="ORF">B0A48_18462</name>
</gene>
<keyword evidence="8 14" id="KW-1133">Transmembrane helix</keyword>
<dbReference type="Gene3D" id="2.40.30.10">
    <property type="entry name" value="Translation factors"/>
    <property type="match status" value="1"/>
</dbReference>
<feature type="transmembrane region" description="Helical" evidence="14">
    <location>
        <begin position="277"/>
        <end position="299"/>
    </location>
</feature>
<keyword evidence="10" id="KW-0406">Ion transport</keyword>
<feature type="domain" description="FAD-binding FR-type" evidence="15">
    <location>
        <begin position="305"/>
        <end position="418"/>
    </location>
</feature>
<evidence type="ECO:0000256" key="6">
    <source>
        <dbReference type="ARBA" id="ARBA00022692"/>
    </source>
</evidence>
<dbReference type="SFLD" id="SFLDG01168">
    <property type="entry name" value="Ferric_reductase_subgroup_(FRE"/>
    <property type="match status" value="1"/>
</dbReference>
<evidence type="ECO:0000256" key="5">
    <source>
        <dbReference type="ARBA" id="ARBA00022475"/>
    </source>
</evidence>
<keyword evidence="6 14" id="KW-0812">Transmembrane</keyword>
<dbReference type="Pfam" id="PF08030">
    <property type="entry name" value="NAD_binding_6"/>
    <property type="match status" value="1"/>
</dbReference>
<name>A0A1V8S7Z8_9PEZI</name>
<evidence type="ECO:0000256" key="10">
    <source>
        <dbReference type="ARBA" id="ARBA00023065"/>
    </source>
</evidence>
<keyword evidence="5" id="KW-1003">Cell membrane</keyword>
<dbReference type="InterPro" id="IPR013112">
    <property type="entry name" value="FAD-bd_8"/>
</dbReference>
<dbReference type="OrthoDB" id="3944240at2759"/>
<evidence type="ECO:0000256" key="12">
    <source>
        <dbReference type="ARBA" id="ARBA00023180"/>
    </source>
</evidence>
<protein>
    <recommendedName>
        <fullName evidence="3">ferric-chelate reductase (NADPH)</fullName>
        <ecNumber evidence="3">1.16.1.9</ecNumber>
    </recommendedName>
</protein>
<dbReference type="InterPro" id="IPR017927">
    <property type="entry name" value="FAD-bd_FR_type"/>
</dbReference>
<comment type="subcellular location">
    <subcellularLocation>
        <location evidence="1">Cell membrane</location>
        <topology evidence="1">Multi-pass membrane protein</topology>
    </subcellularLocation>
</comment>
<dbReference type="GO" id="GO:0052851">
    <property type="term" value="F:ferric-chelate reductase (NADPH) activity"/>
    <property type="evidence" value="ECO:0007669"/>
    <property type="project" value="UniProtKB-EC"/>
</dbReference>
<dbReference type="SFLD" id="SFLDS00052">
    <property type="entry name" value="Ferric_Reductase_Domain"/>
    <property type="match status" value="1"/>
</dbReference>
<dbReference type="InterPro" id="IPR051410">
    <property type="entry name" value="Ferric/Cupric_Reductase"/>
</dbReference>
<dbReference type="EC" id="1.16.1.9" evidence="3"/>
<keyword evidence="12" id="KW-0325">Glycoprotein</keyword>
<keyword evidence="4" id="KW-0813">Transport</keyword>
<proteinExistence type="inferred from homology"/>
<dbReference type="GO" id="GO:0005886">
    <property type="term" value="C:plasma membrane"/>
    <property type="evidence" value="ECO:0007669"/>
    <property type="project" value="UniProtKB-SubCell"/>
</dbReference>
<evidence type="ECO:0000256" key="7">
    <source>
        <dbReference type="ARBA" id="ARBA00022982"/>
    </source>
</evidence>
<evidence type="ECO:0000313" key="16">
    <source>
        <dbReference type="EMBL" id="OQN95305.1"/>
    </source>
</evidence>
<dbReference type="InterPro" id="IPR013121">
    <property type="entry name" value="Fe_red_NAD-bd_6"/>
</dbReference>
<dbReference type="GO" id="GO:0006826">
    <property type="term" value="P:iron ion transport"/>
    <property type="evidence" value="ECO:0007669"/>
    <property type="project" value="TreeGrafter"/>
</dbReference>
<feature type="transmembrane region" description="Helical" evidence="14">
    <location>
        <begin position="225"/>
        <end position="244"/>
    </location>
</feature>
<dbReference type="Pfam" id="PF01794">
    <property type="entry name" value="Ferric_reduct"/>
    <property type="match status" value="1"/>
</dbReference>
<evidence type="ECO:0000256" key="9">
    <source>
        <dbReference type="ARBA" id="ARBA00023002"/>
    </source>
</evidence>
<evidence type="ECO:0000256" key="8">
    <source>
        <dbReference type="ARBA" id="ARBA00022989"/>
    </source>
</evidence>
<dbReference type="STRING" id="1507870.A0A1V8S7Z8"/>
<dbReference type="InParanoid" id="A0A1V8S7Z8"/>
<dbReference type="Pfam" id="PF08022">
    <property type="entry name" value="FAD_binding_8"/>
    <property type="match status" value="1"/>
</dbReference>
<evidence type="ECO:0000313" key="17">
    <source>
        <dbReference type="Proteomes" id="UP000192596"/>
    </source>
</evidence>
<keyword evidence="7" id="KW-0249">Electron transport</keyword>
<dbReference type="GO" id="GO:0006879">
    <property type="term" value="P:intracellular iron ion homeostasis"/>
    <property type="evidence" value="ECO:0007669"/>
    <property type="project" value="TreeGrafter"/>
</dbReference>
<evidence type="ECO:0000256" key="1">
    <source>
        <dbReference type="ARBA" id="ARBA00004651"/>
    </source>
</evidence>
<dbReference type="EMBL" id="NAJO01000112">
    <property type="protein sequence ID" value="OQN95305.1"/>
    <property type="molecule type" value="Genomic_DNA"/>
</dbReference>
<dbReference type="CDD" id="cd06186">
    <property type="entry name" value="NOX_Duox_like_FAD_NADP"/>
    <property type="match status" value="1"/>
</dbReference>
<dbReference type="AlphaFoldDB" id="A0A1V8S7Z8"/>
<evidence type="ECO:0000259" key="15">
    <source>
        <dbReference type="PROSITE" id="PS51384"/>
    </source>
</evidence>
<dbReference type="InterPro" id="IPR017938">
    <property type="entry name" value="Riboflavin_synthase-like_b-brl"/>
</dbReference>
<dbReference type="Gene3D" id="3.40.50.80">
    <property type="entry name" value="Nucleotide-binding domain of ferredoxin-NADP reductase (FNR) module"/>
    <property type="match status" value="1"/>
</dbReference>
<accession>A0A1V8S7Z8</accession>
<feature type="transmembrane region" description="Helical" evidence="14">
    <location>
        <begin position="111"/>
        <end position="129"/>
    </location>
</feature>
<dbReference type="PANTHER" id="PTHR32361:SF9">
    <property type="entry name" value="FERRIC REDUCTASE TRANSMEMBRANE COMPONENT 3-RELATED"/>
    <property type="match status" value="1"/>
</dbReference>
<evidence type="ECO:0000256" key="2">
    <source>
        <dbReference type="ARBA" id="ARBA00006278"/>
    </source>
</evidence>
<organism evidence="16 17">
    <name type="scientific">Cryoendolithus antarcticus</name>
    <dbReference type="NCBI Taxonomy" id="1507870"/>
    <lineage>
        <taxon>Eukaryota</taxon>
        <taxon>Fungi</taxon>
        <taxon>Dikarya</taxon>
        <taxon>Ascomycota</taxon>
        <taxon>Pezizomycotina</taxon>
        <taxon>Dothideomycetes</taxon>
        <taxon>Dothideomycetidae</taxon>
        <taxon>Cladosporiales</taxon>
        <taxon>Cladosporiaceae</taxon>
        <taxon>Cryoendolithus</taxon>
    </lineage>
</organism>
<evidence type="ECO:0000256" key="4">
    <source>
        <dbReference type="ARBA" id="ARBA00022448"/>
    </source>
</evidence>
<dbReference type="GO" id="GO:0015677">
    <property type="term" value="P:copper ion import"/>
    <property type="evidence" value="ECO:0007669"/>
    <property type="project" value="TreeGrafter"/>
</dbReference>
<evidence type="ECO:0000256" key="3">
    <source>
        <dbReference type="ARBA" id="ARBA00012668"/>
    </source>
</evidence>
<dbReference type="SUPFAM" id="SSF63380">
    <property type="entry name" value="Riboflavin synthase domain-like"/>
    <property type="match status" value="1"/>
</dbReference>
<reference evidence="17" key="1">
    <citation type="submission" date="2017-03" db="EMBL/GenBank/DDBJ databases">
        <title>Genomes of endolithic fungi from Antarctica.</title>
        <authorList>
            <person name="Coleine C."/>
            <person name="Masonjones S."/>
            <person name="Stajich J.E."/>
        </authorList>
    </citation>
    <scope>NUCLEOTIDE SEQUENCE [LARGE SCALE GENOMIC DNA]</scope>
    <source>
        <strain evidence="17">CCFEE 5527</strain>
    </source>
</reference>
<keyword evidence="9" id="KW-0560">Oxidoreductase</keyword>
<dbReference type="InterPro" id="IPR013130">
    <property type="entry name" value="Fe3_Rdtase_TM_dom"/>
</dbReference>
<evidence type="ECO:0000256" key="13">
    <source>
        <dbReference type="ARBA" id="ARBA00048483"/>
    </source>
</evidence>
<dbReference type="InterPro" id="IPR039261">
    <property type="entry name" value="FNR_nucleotide-bd"/>
</dbReference>
<feature type="transmembrane region" description="Helical" evidence="14">
    <location>
        <begin position="251"/>
        <end position="271"/>
    </location>
</feature>
<dbReference type="PROSITE" id="PS51384">
    <property type="entry name" value="FAD_FR"/>
    <property type="match status" value="1"/>
</dbReference>
<sequence length="618" mass="68448">MDGLMSSMDGMGSSMGMFTAGNKAVALGYWYAVAGVTGVLVAGRLITSAQSHVRRACFQRDDSKLPSRPESGVARTYATMITTLRELGYSQPVWFSGRITKYFTLPPLGQCLLLAAYWTMLLIMLWSNVILSPSSSQYAYKWEKVGFRAAWVSVTQIPFIYLLSCKFNPISLLTGVSYVRLNWLHRWSARTVFLTIIVHWAYFFREWVLSDLVKWEFQLMPMVKYGFGAWAVIGWMTLTGLGLFRALNHELFVAQHICAAAALLWLLYVHVPAYAQYNVWLSVAFVAFDWIARIVLGVLRNTHILSWRTVKVPGYSATAEALPGNMTRLTIAHADFTWKAGQHVHLSMPTLRPFEVHPFTIASIPVPASSNSANALELMIRAHSGFTRSLHNAAKKDALTGRERRVFINGPWGMPPDLRHFETVVLIACASGASYVAPMLQRLVTHTGCVTKLHVHWIIRSAQHLTWFEASLRDAVQKAQLRKMHLQITIHVTQTDDDGSISSCGLQGSIGDISVVDSEASSLSPAGNEKQIMSAREEILAVDPNTALRVCHASRPTVESMVRPPVEAALGETAVVTCGGLAITAQTRNFVAALSDERAVHKGTGAQGIFMHNETYGY</sequence>
<dbReference type="PANTHER" id="PTHR32361">
    <property type="entry name" value="FERRIC/CUPRIC REDUCTASE TRANSMEMBRANE COMPONENT"/>
    <property type="match status" value="1"/>
</dbReference>
<comment type="similarity">
    <text evidence="2">Belongs to the ferric reductase (FRE) family.</text>
</comment>
<keyword evidence="17" id="KW-1185">Reference proteome</keyword>
<comment type="catalytic activity">
    <reaction evidence="13">
        <text>2 a Fe(II)-siderophore + NADP(+) + H(+) = 2 a Fe(III)-siderophore + NADPH</text>
        <dbReference type="Rhea" id="RHEA:28795"/>
        <dbReference type="Rhea" id="RHEA-COMP:11342"/>
        <dbReference type="Rhea" id="RHEA-COMP:11344"/>
        <dbReference type="ChEBI" id="CHEBI:15378"/>
        <dbReference type="ChEBI" id="CHEBI:29033"/>
        <dbReference type="ChEBI" id="CHEBI:29034"/>
        <dbReference type="ChEBI" id="CHEBI:57783"/>
        <dbReference type="ChEBI" id="CHEBI:58349"/>
        <dbReference type="EC" id="1.16.1.9"/>
    </reaction>
</comment>